<dbReference type="EMBL" id="JMKI01000002">
    <property type="protein sequence ID" value="KEJ93578.1"/>
    <property type="molecule type" value="Genomic_DNA"/>
</dbReference>
<evidence type="ECO:0000256" key="1">
    <source>
        <dbReference type="ARBA" id="ARBA00001947"/>
    </source>
</evidence>
<dbReference type="Gene3D" id="3.40.630.10">
    <property type="entry name" value="Zn peptidases"/>
    <property type="match status" value="2"/>
</dbReference>
<dbReference type="SUPFAM" id="SSF55031">
    <property type="entry name" value="Bacterial exopeptidase dimerisation domain"/>
    <property type="match status" value="1"/>
</dbReference>
<comment type="cofactor">
    <cofactor evidence="1">
        <name>Zn(2+)</name>
        <dbReference type="ChEBI" id="CHEBI:29105"/>
    </cofactor>
</comment>
<evidence type="ECO:0000256" key="3">
    <source>
        <dbReference type="ARBA" id="ARBA00022723"/>
    </source>
</evidence>
<dbReference type="InterPro" id="IPR011650">
    <property type="entry name" value="Peptidase_M20_dimer"/>
</dbReference>
<evidence type="ECO:0000313" key="7">
    <source>
        <dbReference type="EMBL" id="KEJ93578.1"/>
    </source>
</evidence>
<keyword evidence="3" id="KW-0479">Metal-binding</keyword>
<proteinExistence type="inferred from homology"/>
<dbReference type="Gene3D" id="3.30.70.360">
    <property type="match status" value="1"/>
</dbReference>
<dbReference type="PANTHER" id="PTHR43808:SF8">
    <property type="entry name" value="PEPTIDASE M20 DIMERISATION DOMAIN-CONTAINING PROTEIN"/>
    <property type="match status" value="1"/>
</dbReference>
<dbReference type="InterPro" id="IPR002933">
    <property type="entry name" value="Peptidase_M20"/>
</dbReference>
<protein>
    <recommendedName>
        <fullName evidence="6">Peptidase M20 dimerisation domain-containing protein</fullName>
    </recommendedName>
</protein>
<dbReference type="STRING" id="2754.EH55_02060"/>
<sequence length="394" mass="42710">MTAEMRFSVDKKQTLDILSQLIRIRTVLPQGDEMDMVKYILSLFPEKMLETKLIDHGNNRASLVASLPGANRGVKIALIGHMDTFPIIGVERWNHPPFAADYDGGVVYGRGASNMKGGIAAMLMVLLTFVKEGALPPCDVVLCLTADGDNAALTGARALAYSGYLSDISEMIFAEATGNKIAVAQRGGVWLHVRVTGKPSYACIPGIGMDALSKFIEFHSHIKNFVGCGRESHQYLGEPLCTITQLNSGVAMNVIAPEADGTIDIRLLPLQDNDEVIQFAFRKAAEMMAGNPPLKIVIEVMNSNPAVGMPEDSPMIRLFEKVVADFGGKPEKSGLLYYTDACAMVPVVGAPFLLFGPGDNIYHTMMDESVSLDSVVRAAEILIKYILERGARNN</sequence>
<dbReference type="InterPro" id="IPR036264">
    <property type="entry name" value="Bact_exopeptidase_dim_dom"/>
</dbReference>
<accession>A0A073ITD0</accession>
<dbReference type="OrthoDB" id="9792335at2"/>
<gene>
    <name evidence="7" type="ORF">EH55_02060</name>
</gene>
<keyword evidence="8" id="KW-1185">Reference proteome</keyword>
<dbReference type="Pfam" id="PF07687">
    <property type="entry name" value="M20_dimer"/>
    <property type="match status" value="1"/>
</dbReference>
<dbReference type="InterPro" id="IPR050072">
    <property type="entry name" value="Peptidase_M20A"/>
</dbReference>
<dbReference type="eggNOG" id="COG0624">
    <property type="taxonomic scope" value="Bacteria"/>
</dbReference>
<dbReference type="GO" id="GO:0046872">
    <property type="term" value="F:metal ion binding"/>
    <property type="evidence" value="ECO:0007669"/>
    <property type="project" value="UniProtKB-KW"/>
</dbReference>
<evidence type="ECO:0000259" key="6">
    <source>
        <dbReference type="Pfam" id="PF07687"/>
    </source>
</evidence>
<evidence type="ECO:0000256" key="5">
    <source>
        <dbReference type="ARBA" id="ARBA00022833"/>
    </source>
</evidence>
<dbReference type="PANTHER" id="PTHR43808">
    <property type="entry name" value="ACETYLORNITHINE DEACETYLASE"/>
    <property type="match status" value="1"/>
</dbReference>
<comment type="caution">
    <text evidence="7">The sequence shown here is derived from an EMBL/GenBank/DDBJ whole genome shotgun (WGS) entry which is preliminary data.</text>
</comment>
<dbReference type="Pfam" id="PF01546">
    <property type="entry name" value="Peptidase_M20"/>
    <property type="match status" value="1"/>
</dbReference>
<dbReference type="GO" id="GO:0016787">
    <property type="term" value="F:hydrolase activity"/>
    <property type="evidence" value="ECO:0007669"/>
    <property type="project" value="UniProtKB-KW"/>
</dbReference>
<comment type="similarity">
    <text evidence="2">Belongs to the peptidase M20A family.</text>
</comment>
<dbReference type="AlphaFoldDB" id="A0A073ITD0"/>
<dbReference type="Proteomes" id="UP000027665">
    <property type="component" value="Unassembled WGS sequence"/>
</dbReference>
<dbReference type="GeneID" id="90982467"/>
<dbReference type="RefSeq" id="WP_037974072.1">
    <property type="nucleotide sequence ID" value="NZ_JMKI01000002.1"/>
</dbReference>
<organism evidence="7 8">
    <name type="scientific">Synergistes jonesii</name>
    <dbReference type="NCBI Taxonomy" id="2754"/>
    <lineage>
        <taxon>Bacteria</taxon>
        <taxon>Thermotogati</taxon>
        <taxon>Synergistota</taxon>
        <taxon>Synergistia</taxon>
        <taxon>Synergistales</taxon>
        <taxon>Synergistaceae</taxon>
        <taxon>Synergistes</taxon>
    </lineage>
</organism>
<evidence type="ECO:0000256" key="4">
    <source>
        <dbReference type="ARBA" id="ARBA00022801"/>
    </source>
</evidence>
<evidence type="ECO:0000313" key="8">
    <source>
        <dbReference type="Proteomes" id="UP000027665"/>
    </source>
</evidence>
<feature type="domain" description="Peptidase M20 dimerisation" evidence="6">
    <location>
        <begin position="183"/>
        <end position="278"/>
    </location>
</feature>
<name>A0A073ITD0_9BACT</name>
<evidence type="ECO:0000256" key="2">
    <source>
        <dbReference type="ARBA" id="ARBA00006247"/>
    </source>
</evidence>
<keyword evidence="4" id="KW-0378">Hydrolase</keyword>
<keyword evidence="5" id="KW-0862">Zinc</keyword>
<dbReference type="SUPFAM" id="SSF53187">
    <property type="entry name" value="Zn-dependent exopeptidases"/>
    <property type="match status" value="1"/>
</dbReference>
<reference evidence="7 8" key="1">
    <citation type="submission" date="2014-04" db="EMBL/GenBank/DDBJ databases">
        <title>Draft Genome Sequence of Synergistes jonesii.</title>
        <authorList>
            <person name="Coil D.A."/>
            <person name="Eisen J.A."/>
            <person name="Holland-Moritz H.E."/>
        </authorList>
    </citation>
    <scope>NUCLEOTIDE SEQUENCE [LARGE SCALE GENOMIC DNA]</scope>
    <source>
        <strain evidence="7 8">78-1</strain>
    </source>
</reference>